<dbReference type="Proteomes" id="UP000622648">
    <property type="component" value="Unassembled WGS sequence"/>
</dbReference>
<reference evidence="4" key="2">
    <citation type="journal article" date="2019" name="Int. J. Syst. Evol. Microbiol.">
        <title>The Global Catalogue of Microorganisms (GCM) 10K type strain sequencing project: providing services to taxonomists for standard genome sequencing and annotation.</title>
        <authorList>
            <consortium name="The Broad Institute Genomics Platform"/>
            <consortium name="The Broad Institute Genome Sequencing Center for Infectious Disease"/>
            <person name="Wu L."/>
            <person name="Ma J."/>
        </authorList>
    </citation>
    <scope>NUCLEOTIDE SEQUENCE [LARGE SCALE GENOMIC DNA]</scope>
    <source>
        <strain evidence="4">CGMCC 1.15644</strain>
    </source>
</reference>
<reference evidence="1" key="4">
    <citation type="submission" date="2024-05" db="EMBL/GenBank/DDBJ databases">
        <authorList>
            <person name="Sun Q."/>
            <person name="Zhou Y."/>
        </authorList>
    </citation>
    <scope>NUCLEOTIDE SEQUENCE</scope>
    <source>
        <strain evidence="1">CGMCC 1.15644</strain>
    </source>
</reference>
<sequence length="76" mass="8368">MLSLVHENAFIDLFTGPCFLWFESSGGRVDQVIGHWELKDITKAAGKEVVLVDSVYDGRTFENHTVLNVGAVSLTS</sequence>
<protein>
    <submittedName>
        <fullName evidence="2">Uncharacterized protein</fullName>
    </submittedName>
</protein>
<evidence type="ECO:0000313" key="1">
    <source>
        <dbReference type="EMBL" id="GGE66360.1"/>
    </source>
</evidence>
<dbReference type="AlphaFoldDB" id="A0A4V2RYY5"/>
<reference evidence="2 3" key="3">
    <citation type="submission" date="2019-03" db="EMBL/GenBank/DDBJ databases">
        <title>Genomic Encyclopedia of Type Strains, Phase IV (KMG-IV): sequencing the most valuable type-strain genomes for metagenomic binning, comparative biology and taxonomic classification.</title>
        <authorList>
            <person name="Goeker M."/>
        </authorList>
    </citation>
    <scope>NUCLEOTIDE SEQUENCE [LARGE SCALE GENOMIC DNA]</scope>
    <source>
        <strain evidence="2 3">DSM 103236</strain>
    </source>
</reference>
<dbReference type="EMBL" id="SLWO01000006">
    <property type="protein sequence ID" value="TCO22682.1"/>
    <property type="molecule type" value="Genomic_DNA"/>
</dbReference>
<dbReference type="OrthoDB" id="1524522at2"/>
<keyword evidence="4" id="KW-1185">Reference proteome</keyword>
<reference evidence="1" key="1">
    <citation type="journal article" date="2014" name="Int. J. Syst. Evol. Microbiol.">
        <title>Complete genome of a new Firmicutes species belonging to the dominant human colonic microbiota ('Ruminococcus bicirculans') reveals two chromosomes and a selective capacity to utilize plant glucans.</title>
        <authorList>
            <consortium name="NISC Comparative Sequencing Program"/>
            <person name="Wegmann U."/>
            <person name="Louis P."/>
            <person name="Goesmann A."/>
            <person name="Henrissat B."/>
            <person name="Duncan S.H."/>
            <person name="Flint H.J."/>
        </authorList>
    </citation>
    <scope>NUCLEOTIDE SEQUENCE</scope>
    <source>
        <strain evidence="1">CGMCC 1.15644</strain>
    </source>
</reference>
<evidence type="ECO:0000313" key="3">
    <source>
        <dbReference type="Proteomes" id="UP000295684"/>
    </source>
</evidence>
<organism evidence="2 3">
    <name type="scientific">Pedobacter psychrotolerans</name>
    <dbReference type="NCBI Taxonomy" id="1843235"/>
    <lineage>
        <taxon>Bacteria</taxon>
        <taxon>Pseudomonadati</taxon>
        <taxon>Bacteroidota</taxon>
        <taxon>Sphingobacteriia</taxon>
        <taxon>Sphingobacteriales</taxon>
        <taxon>Sphingobacteriaceae</taxon>
        <taxon>Pedobacter</taxon>
    </lineage>
</organism>
<proteinExistence type="predicted"/>
<evidence type="ECO:0000313" key="2">
    <source>
        <dbReference type="EMBL" id="TCO22682.1"/>
    </source>
</evidence>
<dbReference type="Proteomes" id="UP000295684">
    <property type="component" value="Unassembled WGS sequence"/>
</dbReference>
<gene>
    <name evidence="2" type="ORF">EV200_106327</name>
    <name evidence="1" type="ORF">GCM10011413_36120</name>
</gene>
<comment type="caution">
    <text evidence="2">The sequence shown here is derived from an EMBL/GenBank/DDBJ whole genome shotgun (WGS) entry which is preliminary data.</text>
</comment>
<name>A0A4V2RYY5_9SPHI</name>
<evidence type="ECO:0000313" key="4">
    <source>
        <dbReference type="Proteomes" id="UP000622648"/>
    </source>
</evidence>
<dbReference type="RefSeq" id="WP_132534704.1">
    <property type="nucleotide sequence ID" value="NZ_BMJO01000006.1"/>
</dbReference>
<dbReference type="EMBL" id="BMJO01000006">
    <property type="protein sequence ID" value="GGE66360.1"/>
    <property type="molecule type" value="Genomic_DNA"/>
</dbReference>
<accession>A0A4V2RYY5</accession>